<keyword evidence="3" id="KW-1185">Reference proteome</keyword>
<organism evidence="2 3">
    <name type="scientific">Ruminococcus flavefaciens 007c</name>
    <dbReference type="NCBI Taxonomy" id="1341157"/>
    <lineage>
        <taxon>Bacteria</taxon>
        <taxon>Bacillati</taxon>
        <taxon>Bacillota</taxon>
        <taxon>Clostridia</taxon>
        <taxon>Eubacteriales</taxon>
        <taxon>Oscillospiraceae</taxon>
        <taxon>Ruminococcus</taxon>
    </lineage>
</organism>
<gene>
    <name evidence="2" type="ORF">RF007C_02825</name>
</gene>
<sequence>MENRTPKNRYNGGAAPDPGKSAAKPDALKLLETAMDKRAGDIAQTATDMFRFMSMASAMLPNMELDVGVFRLKIDDEGVFFEIRYPDDFRKKLRRDSGVSDKMPENYDDDEEGLIYDGD</sequence>
<evidence type="ECO:0000313" key="2">
    <source>
        <dbReference type="EMBL" id="EWM54217.1"/>
    </source>
</evidence>
<dbReference type="EMBL" id="ATAX01000017">
    <property type="protein sequence ID" value="EWM54217.1"/>
    <property type="molecule type" value="Genomic_DNA"/>
</dbReference>
<proteinExistence type="predicted"/>
<evidence type="ECO:0000256" key="1">
    <source>
        <dbReference type="SAM" id="MobiDB-lite"/>
    </source>
</evidence>
<protein>
    <submittedName>
        <fullName evidence="2">Uncharacterized protein</fullName>
    </submittedName>
</protein>
<feature type="region of interest" description="Disordered" evidence="1">
    <location>
        <begin position="1"/>
        <end position="25"/>
    </location>
</feature>
<feature type="compositionally biased region" description="Acidic residues" evidence="1">
    <location>
        <begin position="106"/>
        <end position="119"/>
    </location>
</feature>
<name>W7V0F3_RUMFL</name>
<reference evidence="2 3" key="1">
    <citation type="journal article" date="2014" name="PLoS ONE">
        <title>Rumen cellulosomics: divergent fiber-degrading strategies revealed by comparative genome-wide analysis of six ruminococcal strains.</title>
        <authorList>
            <person name="Dassa B."/>
            <person name="Borovok I."/>
            <person name="Ruimy-Israeli V."/>
            <person name="Lamed R."/>
            <person name="Flint H.J."/>
            <person name="Duncan S.H."/>
            <person name="Henrissat B."/>
            <person name="Coutinho P."/>
            <person name="Morrison M."/>
            <person name="Mosoni P."/>
            <person name="Yeoman C.J."/>
            <person name="White B.A."/>
            <person name="Bayer E.A."/>
        </authorList>
    </citation>
    <scope>NUCLEOTIDE SEQUENCE [LARGE SCALE GENOMIC DNA]</scope>
    <source>
        <strain evidence="2 3">007c</strain>
    </source>
</reference>
<feature type="compositionally biased region" description="Basic and acidic residues" evidence="1">
    <location>
        <begin position="96"/>
        <end position="105"/>
    </location>
</feature>
<evidence type="ECO:0000313" key="3">
    <source>
        <dbReference type="Proteomes" id="UP000019365"/>
    </source>
</evidence>
<accession>W7V0F3</accession>
<dbReference type="Proteomes" id="UP000019365">
    <property type="component" value="Unassembled WGS sequence"/>
</dbReference>
<dbReference type="RefSeq" id="WP_037298106.1">
    <property type="nucleotide sequence ID" value="NZ_ATAX01000017.1"/>
</dbReference>
<feature type="region of interest" description="Disordered" evidence="1">
    <location>
        <begin position="96"/>
        <end position="119"/>
    </location>
</feature>
<comment type="caution">
    <text evidence="2">The sequence shown here is derived from an EMBL/GenBank/DDBJ whole genome shotgun (WGS) entry which is preliminary data.</text>
</comment>
<dbReference type="AlphaFoldDB" id="W7V0F3"/>
<dbReference type="PATRIC" id="fig|1341157.4.peg.1201"/>